<protein>
    <submittedName>
        <fullName evidence="8">Uncharacterized protein</fullName>
    </submittedName>
</protein>
<dbReference type="GeneID" id="8247384"/>
<keyword evidence="3 7" id="KW-0808">Transferase</keyword>
<dbReference type="GO" id="GO:0046872">
    <property type="term" value="F:metal ion binding"/>
    <property type="evidence" value="ECO:0007669"/>
    <property type="project" value="UniProtKB-KW"/>
</dbReference>
<keyword evidence="6" id="KW-0414">Isoprene biosynthesis</keyword>
<dbReference type="PANTHER" id="PTHR12001:SF69">
    <property type="entry name" value="ALL TRANS-POLYPRENYL-DIPHOSPHATE SYNTHASE PDSS1"/>
    <property type="match status" value="1"/>
</dbReference>
<dbReference type="eggNOG" id="KOG0776">
    <property type="taxonomic scope" value="Eukaryota"/>
</dbReference>
<dbReference type="GO" id="GO:0006744">
    <property type="term" value="P:ubiquinone biosynthetic process"/>
    <property type="evidence" value="ECO:0007669"/>
    <property type="project" value="TreeGrafter"/>
</dbReference>
<dbReference type="RefSeq" id="XP_002505261.1">
    <property type="nucleotide sequence ID" value="XM_002505215.1"/>
</dbReference>
<dbReference type="KEGG" id="mis:MICPUN_98082"/>
<dbReference type="CDD" id="cd00685">
    <property type="entry name" value="Trans_IPPS_HT"/>
    <property type="match status" value="1"/>
</dbReference>
<dbReference type="InterPro" id="IPR000092">
    <property type="entry name" value="Polyprenyl_synt"/>
</dbReference>
<dbReference type="GO" id="GO:1990234">
    <property type="term" value="C:transferase complex"/>
    <property type="evidence" value="ECO:0007669"/>
    <property type="project" value="TreeGrafter"/>
</dbReference>
<dbReference type="OMA" id="AFDYYLH"/>
<dbReference type="GO" id="GO:0008299">
    <property type="term" value="P:isoprenoid biosynthetic process"/>
    <property type="evidence" value="ECO:0007669"/>
    <property type="project" value="UniProtKB-KW"/>
</dbReference>
<evidence type="ECO:0000256" key="2">
    <source>
        <dbReference type="ARBA" id="ARBA00006706"/>
    </source>
</evidence>
<accession>C1EEE1</accession>
<dbReference type="SUPFAM" id="SSF48576">
    <property type="entry name" value="Terpenoid synthases"/>
    <property type="match status" value="1"/>
</dbReference>
<dbReference type="Gene3D" id="1.10.600.10">
    <property type="entry name" value="Farnesyl Diphosphate Synthase"/>
    <property type="match status" value="1"/>
</dbReference>
<dbReference type="FunCoup" id="C1EEE1">
    <property type="interactions" value="1276"/>
</dbReference>
<evidence type="ECO:0000256" key="4">
    <source>
        <dbReference type="ARBA" id="ARBA00022723"/>
    </source>
</evidence>
<evidence type="ECO:0000256" key="1">
    <source>
        <dbReference type="ARBA" id="ARBA00001946"/>
    </source>
</evidence>
<name>C1EEE1_MICCC</name>
<dbReference type="InterPro" id="IPR033749">
    <property type="entry name" value="Polyprenyl_synt_CS"/>
</dbReference>
<keyword evidence="4" id="KW-0479">Metal-binding</keyword>
<comment type="similarity">
    <text evidence="2 7">Belongs to the FPP/GGPP synthase family.</text>
</comment>
<dbReference type="InterPro" id="IPR008949">
    <property type="entry name" value="Isoprenoid_synthase_dom_sf"/>
</dbReference>
<dbReference type="EMBL" id="CP001330">
    <property type="protein sequence ID" value="ACO66519.1"/>
    <property type="molecule type" value="Genomic_DNA"/>
</dbReference>
<keyword evidence="5" id="KW-0460">Magnesium</keyword>
<dbReference type="Proteomes" id="UP000002009">
    <property type="component" value="Chromosome 11"/>
</dbReference>
<evidence type="ECO:0000313" key="8">
    <source>
        <dbReference type="EMBL" id="ACO66519.1"/>
    </source>
</evidence>
<dbReference type="AlphaFoldDB" id="C1EEE1"/>
<evidence type="ECO:0000256" key="7">
    <source>
        <dbReference type="RuleBase" id="RU004466"/>
    </source>
</evidence>
<reference evidence="8 9" key="1">
    <citation type="journal article" date="2009" name="Science">
        <title>Green evolution and dynamic adaptations revealed by genomes of the marine picoeukaryotes Micromonas.</title>
        <authorList>
            <person name="Worden A.Z."/>
            <person name="Lee J.H."/>
            <person name="Mock T."/>
            <person name="Rouze P."/>
            <person name="Simmons M.P."/>
            <person name="Aerts A.L."/>
            <person name="Allen A.E."/>
            <person name="Cuvelier M.L."/>
            <person name="Derelle E."/>
            <person name="Everett M.V."/>
            <person name="Foulon E."/>
            <person name="Grimwood J."/>
            <person name="Gundlach H."/>
            <person name="Henrissat B."/>
            <person name="Napoli C."/>
            <person name="McDonald S.M."/>
            <person name="Parker M.S."/>
            <person name="Rombauts S."/>
            <person name="Salamov A."/>
            <person name="Von Dassow P."/>
            <person name="Badger J.H."/>
            <person name="Coutinho P.M."/>
            <person name="Demir E."/>
            <person name="Dubchak I."/>
            <person name="Gentemann C."/>
            <person name="Eikrem W."/>
            <person name="Gready J.E."/>
            <person name="John U."/>
            <person name="Lanier W."/>
            <person name="Lindquist E.A."/>
            <person name="Lucas S."/>
            <person name="Mayer K.F."/>
            <person name="Moreau H."/>
            <person name="Not F."/>
            <person name="Otillar R."/>
            <person name="Panaud O."/>
            <person name="Pangilinan J."/>
            <person name="Paulsen I."/>
            <person name="Piegu B."/>
            <person name="Poliakov A."/>
            <person name="Robbens S."/>
            <person name="Schmutz J."/>
            <person name="Toulza E."/>
            <person name="Wyss T."/>
            <person name="Zelensky A."/>
            <person name="Zhou K."/>
            <person name="Armbrust E.V."/>
            <person name="Bhattacharya D."/>
            <person name="Goodenough U.W."/>
            <person name="Van de Peer Y."/>
            <person name="Grigoriev I.V."/>
        </authorList>
    </citation>
    <scope>NUCLEOTIDE SEQUENCE [LARGE SCALE GENOMIC DNA]</scope>
    <source>
        <strain evidence="9">RCC299 / NOUM17</strain>
    </source>
</reference>
<evidence type="ECO:0000256" key="5">
    <source>
        <dbReference type="ARBA" id="ARBA00022842"/>
    </source>
</evidence>
<comment type="cofactor">
    <cofactor evidence="1">
        <name>Mg(2+)</name>
        <dbReference type="ChEBI" id="CHEBI:18420"/>
    </cofactor>
</comment>
<dbReference type="InParanoid" id="C1EEE1"/>
<dbReference type="GO" id="GO:0004659">
    <property type="term" value="F:prenyltransferase activity"/>
    <property type="evidence" value="ECO:0007669"/>
    <property type="project" value="InterPro"/>
</dbReference>
<dbReference type="PANTHER" id="PTHR12001">
    <property type="entry name" value="GERANYLGERANYL PYROPHOSPHATE SYNTHASE"/>
    <property type="match status" value="1"/>
</dbReference>
<sequence>MRQAVTSEVPALATAAEYFFKVGAEGKRMRPTVLLLMASALTDLSSGGADALSRARAASVPDDTRRRQQRLAEITELIHVASLLHDDVLDSAATRRGLRALNLEVGNKLAILAGDFLLARASVTLASLRNTEVIELLSRVLEHLVTGEVMQMTAKPERLMSFDHYFQKTYFKTASLIANSAKAIVLLGGHDTETASHAYDYGRHLGLAFQFQDDVLDFVGSGSVLGKPTLGDLKEGIATAPVLFAAEEHPQLSALIERRFKHVGDVELAHDLVKRSDGIERTKELAREHSALAVKAVEALPSIDCPHALRCRKGLKELAHMAVNRIK</sequence>
<dbReference type="STRING" id="296587.C1EEE1"/>
<dbReference type="SFLD" id="SFLDS00005">
    <property type="entry name" value="Isoprenoid_Synthase_Type_I"/>
    <property type="match status" value="1"/>
</dbReference>
<evidence type="ECO:0000256" key="3">
    <source>
        <dbReference type="ARBA" id="ARBA00022679"/>
    </source>
</evidence>
<evidence type="ECO:0000256" key="6">
    <source>
        <dbReference type="ARBA" id="ARBA00023229"/>
    </source>
</evidence>
<dbReference type="OrthoDB" id="9927103at2759"/>
<dbReference type="Pfam" id="PF00348">
    <property type="entry name" value="polyprenyl_synt"/>
    <property type="match status" value="1"/>
</dbReference>
<keyword evidence="9" id="KW-1185">Reference proteome</keyword>
<organism evidence="8 9">
    <name type="scientific">Micromonas commoda (strain RCC299 / NOUM17 / CCMP2709)</name>
    <name type="common">Picoplanktonic green alga</name>
    <dbReference type="NCBI Taxonomy" id="296587"/>
    <lineage>
        <taxon>Eukaryota</taxon>
        <taxon>Viridiplantae</taxon>
        <taxon>Chlorophyta</taxon>
        <taxon>Mamiellophyceae</taxon>
        <taxon>Mamiellales</taxon>
        <taxon>Mamiellaceae</taxon>
        <taxon>Micromonas</taxon>
    </lineage>
</organism>
<evidence type="ECO:0000313" key="9">
    <source>
        <dbReference type="Proteomes" id="UP000002009"/>
    </source>
</evidence>
<proteinExistence type="inferred from homology"/>
<dbReference type="PROSITE" id="PS00723">
    <property type="entry name" value="POLYPRENYL_SYNTHASE_1"/>
    <property type="match status" value="1"/>
</dbReference>
<gene>
    <name evidence="8" type="ORF">MICPUN_98082</name>
</gene>